<evidence type="ECO:0000313" key="2">
    <source>
        <dbReference type="Proteomes" id="UP000887575"/>
    </source>
</evidence>
<dbReference type="Proteomes" id="UP000887575">
    <property type="component" value="Unassembled WGS sequence"/>
</dbReference>
<evidence type="ECO:0000256" key="1">
    <source>
        <dbReference type="SAM" id="MobiDB-lite"/>
    </source>
</evidence>
<name>A0AAF3J5V9_9BILA</name>
<reference evidence="3" key="1">
    <citation type="submission" date="2024-02" db="UniProtKB">
        <authorList>
            <consortium name="WormBaseParasite"/>
        </authorList>
    </citation>
    <scope>IDENTIFICATION</scope>
</reference>
<feature type="compositionally biased region" description="Basic and acidic residues" evidence="1">
    <location>
        <begin position="325"/>
        <end position="334"/>
    </location>
</feature>
<protein>
    <submittedName>
        <fullName evidence="3">Uncharacterized protein</fullName>
    </submittedName>
</protein>
<evidence type="ECO:0000313" key="3">
    <source>
        <dbReference type="WBParaSite" id="MBELARI_LOCUS18150"/>
    </source>
</evidence>
<keyword evidence="2" id="KW-1185">Reference proteome</keyword>
<feature type="compositionally biased region" description="Basic and acidic residues" evidence="1">
    <location>
        <begin position="907"/>
        <end position="918"/>
    </location>
</feature>
<feature type="compositionally biased region" description="Polar residues" evidence="1">
    <location>
        <begin position="919"/>
        <end position="946"/>
    </location>
</feature>
<feature type="compositionally biased region" description="Polar residues" evidence="1">
    <location>
        <begin position="1528"/>
        <end position="1539"/>
    </location>
</feature>
<feature type="region of interest" description="Disordered" evidence="1">
    <location>
        <begin position="308"/>
        <end position="339"/>
    </location>
</feature>
<proteinExistence type="predicted"/>
<organism evidence="2 3">
    <name type="scientific">Mesorhabditis belari</name>
    <dbReference type="NCBI Taxonomy" id="2138241"/>
    <lineage>
        <taxon>Eukaryota</taxon>
        <taxon>Metazoa</taxon>
        <taxon>Ecdysozoa</taxon>
        <taxon>Nematoda</taxon>
        <taxon>Chromadorea</taxon>
        <taxon>Rhabditida</taxon>
        <taxon>Rhabditina</taxon>
        <taxon>Rhabditomorpha</taxon>
        <taxon>Rhabditoidea</taxon>
        <taxon>Rhabditidae</taxon>
        <taxon>Mesorhabditinae</taxon>
        <taxon>Mesorhabditis</taxon>
    </lineage>
</organism>
<feature type="region of interest" description="Disordered" evidence="1">
    <location>
        <begin position="903"/>
        <end position="948"/>
    </location>
</feature>
<feature type="compositionally biased region" description="Polar residues" evidence="1">
    <location>
        <begin position="315"/>
        <end position="324"/>
    </location>
</feature>
<sequence length="2936" mass="337019">MVIYTPESLEIGVTARVYGNSWLSYSSLVAEMFNVEVKCLPKAIESCLRELYIKHQKLILQHYGKDLIARFVKSKDKDFIANTLQKLRDDKGTEIFDGFSEFDEVVRRIGHLKTFNRDLGCFNLFRRYFNDQILVFVYPGVEDEFRMALKDWITSGCVNLKTWQQIERWHANGCQLENFLKTPWIDFAQSDDILINKVVSLAAKIETSDFLEPALFSKMLVYLLRKPLPLQRNGTKLILKGGMLFFEEFSEQFQKGINGGVRQIEIYADICLSLEKSVVFPGINLVICASKMRVWKKCCIDLSGKSFPQKPTKPKASNATSSQENGKDGKDGRPGESSGNLTILARAIIGDELLSVKLNGGRGEDGESGGDGYQGKNGHGIEWEEMRKLKFYKSLYLQPWSIFENFAPVDWKQTKHVYDSNKEYVYKTFTDAKSRTLTFNYAAIKFYLCSLTQYHLFIRIGGSSGERGTRGGANGVGGEGGYKGECLCINPETNQHFDLKTIRLMGKNGQDGDVGKAGTNGKQGNDLAIIDRSRIINGYHEIGDYSCSLKMEEYNCCDGEKRRFFGYKRHKLQEDYPFIEFVVGNTIVAPVIEETLSRTQKSQFSKAVAQNAILTEDIVQKAREHFDGEATFVETGANAFDQRDDEQGKNKEEEQMLTLRQPNETTVSEYIVKGSKQRKAPINSQSLVKTIKAAGKKVTVKASAENLFNLFDVEIEWKLLKTIRFPSVFQQDCFLRCAKLDKRGKVKSPTLFWLIAIGQSKLQNGKTCPEIREFAETVSSRRKLKFQVAQSQHSTANTVELLMENFKVECQDQLIGCVDGPYLDGVEKGKVIEVDDDELRELVRRPSHNAQIYHTEPAELYALQNFYLKFSQSFSKIKGICDRRLKNDSITWCNEGKSYLTPFLPEDNEKHENKEKSPQKQTSIHDQPQSTDDNESSEMVNETTPKVSKKQIERLQQIVQLLRDENLDLLFEIVSPLKECFEKNKKCLRRYGTFPEILSEKGRARKIYDAGKEKVSGMFSSQDEKQKKLEEMKENEKRKIELTAFLVKTYFIALEVLTFYRRLYNCTLLTRIDTGSLPKKIQFVNDSDDPSFAQFVLQFKTKNFSLDNKDCEKAMRSRRLSSLAVLYLKALKDNMEITVYEPCDYKRLQKIFDFKPSGPIEEMLKVLREGPSIYSVEVDLPYKQFIAAQKRMVDLCSKAMTIFKPLDSLPLITKYFEHELEFRVDEWIACFLGITKNQGLLNFLKIRFFVDNCHLTLLQLQFVLSTFAYLQTKYRADPLFLLSALNTVPQAKFVDALLYVRLCYNFGKRFDSKIFNPLKDIANPKHKILLAVKLEEYKEKLSTEVLYKTLLMLQHSATETENLENLSFDMWIDIAKKQTWSEINSMTKEFGPAGHYLGVLESNGFQQERKVLGEMLKKVRYMPERIIGLWVNWICSGEFSNNVIMLKKVRTWLMGGKNWVDDKENDLDRIWVELRNHHAVLLTNEQKQNRFLAYLGSSPYEQTVYPSSDESDSEDSNADEKYDLPQSKLATYSNDTPVSAESDYSDESKPRTISELKKLVVGINGDPEEDRQVSKEVNKFCDKLEAIQNGAQPSAFMPRNARIEEQAFGRAARCGEPGSAQIIAVLRENDGAKPSFFQFKMYRDNLEVQRLAELKVFYDYHTEIEESCLEKFRQHCSDVLTEVYSSKTTENKIPSQREIVYFALLDKWALWLDEKSGEIEQCSKNNNQDVREQQKKSIIDSVEKFLKEHSMDLELAEDKWLDFPQSQLSLALLLLRDGKIKEANKIYDKIIRTDAYFAAEAYYYKACLMMPMKGMEGQQETCLQTAEKFFHYARALFDSRLAVTERESALALQNMHEPRSSLIQSKGFEKQHKAVTKNLRMVIENIDWIIGKPCHKDMFFTDNISKVNSVEIYEQLEEEGIISPCYFQNHQPEDWMIQNVHEAFGLSKRSVLDSVKKAKENSLIYYRDPEIAHLNREMSKIDESNAFSLALTSKLEENVLLSNRKSFYQELQENGVLKNIRHLKYVDPKYETVILNEIEEKKIDSILLPEQGHYLLLNNSFKENRLYYRNEDLKTVSLQRKMLDEFIGELDLQQVYNLPYFSAFDGVSVHELAEYFQISKESSVWILKNLEEHGILEYQNETRVHFTKDDTVWAETMKPFLPISEESDIELPVYDNEELLGWRNDGETPHLMRRVAKSLQKLRGNREFRNVTLHLLSHSTGIKNPDELSELCQFLLKEKLLVEYVYPCFRLNNRLDGSSLPPAIADNVVRYLFNKFAYSFALERLAVDIDNTISTGAKFYYHSIFLPENPHKEFFEKLKSQGIISPPRIVAKEYTNHQMDDNKEVAAILKEYASKLLNHTEKHLALKPLENYIRSRNDTPNSEIKQTTEKGMKLIVGVSDESRSWYFTTILIGTTVSGWRRATNAVKTGASYAYELGATAANFVGDYIVDPIANNINETARNVKKVYAGVKEKAAEITELLVKSKSFAMVSNAAKTAYDSVASVAGTVLFTVGEMSGINKEIRQIADTAKVIGNKAAQAAVAISGVAQKLYQDAKMLAVQLGGKAFDMLAGAANAVINFAKNIYKKMSIFVTAAMESYEYYNQCRFYAKKLAADKVDEYTILQTFVNARSTAVQDDHNDDAFQRRLQQHLIMTYQKSFIQFTKEIHEFIEAEMKRFAFPSNLANFKSSNHAIVSFVKVAPSVMSFRRETEEKFMIEASKTVNAFAYLMAEFATNNAPFSEMMMPELHTNFSFGRLEGIVRKTIIDFASYLQVKADNNATMNTAICKNFGDELVKLVAVSCQAIYITKTSNDLTSFMLELRKPGDNTNLREFERQDNEMKASLAGFYTEIQQKKQNQMLLHELVTALHLSKDEKKMLQLAIKFGYPIPNHAMRCLVDNVNTILDKDDPITIKKRWPVNTMERGRTLLRSIKSMAVSL</sequence>
<dbReference type="WBParaSite" id="MBELARI_LOCUS18150">
    <property type="protein sequence ID" value="MBELARI_LOCUS18150"/>
    <property type="gene ID" value="MBELARI_LOCUS18150"/>
</dbReference>
<accession>A0AAF3J5V9</accession>
<feature type="region of interest" description="Disordered" evidence="1">
    <location>
        <begin position="1503"/>
        <end position="1550"/>
    </location>
</feature>